<keyword evidence="2" id="KW-1185">Reference proteome</keyword>
<dbReference type="AlphaFoldDB" id="A0A1Q2M720"/>
<evidence type="ECO:0000313" key="1">
    <source>
        <dbReference type="EMBL" id="AQQ68420.1"/>
    </source>
</evidence>
<name>A0A1Q2M720_9GAMM</name>
<dbReference type="KEGG" id="maga:Mag101_12840"/>
<organism evidence="1 2">
    <name type="scientific">Microbulbifer agarilyticus</name>
    <dbReference type="NCBI Taxonomy" id="260552"/>
    <lineage>
        <taxon>Bacteria</taxon>
        <taxon>Pseudomonadati</taxon>
        <taxon>Pseudomonadota</taxon>
        <taxon>Gammaproteobacteria</taxon>
        <taxon>Cellvibrionales</taxon>
        <taxon>Microbulbiferaceae</taxon>
        <taxon>Microbulbifer</taxon>
    </lineage>
</organism>
<dbReference type="OrthoDB" id="8906291at2"/>
<accession>A0A1Q2M720</accession>
<evidence type="ECO:0008006" key="3">
    <source>
        <dbReference type="Google" id="ProtNLM"/>
    </source>
</evidence>
<sequence length="270" mass="30259">MAGVRRTRLRSSRRGRFSSEDKKGVLVFALGLVILLALAVFALKVVRSPARDFDAVTLCNPHLPRFAQHLVVIDASDTMSAHQVHFLKTHISDLLASAAVNDRFSIFVLDDHYNGLSEPVIDLCKPHSGKEVSALTANQQFVDALYKQRFAQPLDRAIGRAVTGEAQPVSPIYEALSDVAALNHLDPAAQNVHLTIVSDMVQNSRAGSVFKRGSAAIDQLPMIDLRRVRTRVYWLDREKYQRFQTAELEASWEDYLGSISRLERIQRVRN</sequence>
<dbReference type="Proteomes" id="UP000188219">
    <property type="component" value="Chromosome"/>
</dbReference>
<proteinExistence type="predicted"/>
<dbReference type="EMBL" id="CP019650">
    <property type="protein sequence ID" value="AQQ68420.1"/>
    <property type="molecule type" value="Genomic_DNA"/>
</dbReference>
<dbReference type="RefSeq" id="WP_077405667.1">
    <property type="nucleotide sequence ID" value="NZ_CP019650.1"/>
</dbReference>
<protein>
    <recommendedName>
        <fullName evidence="3">VWFA domain-containing protein</fullName>
    </recommendedName>
</protein>
<reference evidence="1" key="1">
    <citation type="submission" date="2017-02" db="EMBL/GenBank/DDBJ databases">
        <title>Genome of Microbulbifer agarilyticus GP101.</title>
        <authorList>
            <person name="Jung J."/>
            <person name="Bae S.S."/>
            <person name="Baek K."/>
        </authorList>
    </citation>
    <scope>NUCLEOTIDE SEQUENCE [LARGE SCALE GENOMIC DNA]</scope>
    <source>
        <strain evidence="1">GP101</strain>
    </source>
</reference>
<dbReference type="eggNOG" id="ENOG50312BP">
    <property type="taxonomic scope" value="Bacteria"/>
</dbReference>
<gene>
    <name evidence="1" type="ORF">Mag101_12840</name>
</gene>
<dbReference type="STRING" id="260552.Mag101_12840"/>
<evidence type="ECO:0000313" key="2">
    <source>
        <dbReference type="Proteomes" id="UP000188219"/>
    </source>
</evidence>